<evidence type="ECO:0000313" key="2">
    <source>
        <dbReference type="EMBL" id="ABQ47441.1"/>
    </source>
</evidence>
<gene>
    <name evidence="2" type="ordered locus">Tpet_1428</name>
</gene>
<dbReference type="Pfam" id="PF07085">
    <property type="entry name" value="DRTGG"/>
    <property type="match status" value="1"/>
</dbReference>
<evidence type="ECO:0000259" key="1">
    <source>
        <dbReference type="Pfam" id="PF07085"/>
    </source>
</evidence>
<evidence type="ECO:0000313" key="3">
    <source>
        <dbReference type="Proteomes" id="UP000006558"/>
    </source>
</evidence>
<reference evidence="3" key="1">
    <citation type="submission" date="2007-05" db="EMBL/GenBank/DDBJ databases">
        <title>Complete sequence of Thermotoga petrophila RKU-1.</title>
        <authorList>
            <consortium name="US DOE Joint Genome Institute"/>
            <person name="Copeland A."/>
            <person name="Lucas S."/>
            <person name="Lapidus A."/>
            <person name="Barry K."/>
            <person name="Glavina del Rio T."/>
            <person name="Dalin E."/>
            <person name="Tice H."/>
            <person name="Pitluck S."/>
            <person name="Sims D."/>
            <person name="Brettin T."/>
            <person name="Bruce D."/>
            <person name="Detter J.C."/>
            <person name="Han C."/>
            <person name="Tapia R."/>
            <person name="Schmutz J."/>
            <person name="Larimer F."/>
            <person name="Land M."/>
            <person name="Hauser L."/>
            <person name="Kyrpides N."/>
            <person name="Mikhailova N."/>
            <person name="Nelson K."/>
            <person name="Gogarten J.P."/>
            <person name="Noll K."/>
            <person name="Richardson P."/>
        </authorList>
    </citation>
    <scope>NUCLEOTIDE SEQUENCE [LARGE SCALE GENOMIC DNA]</scope>
    <source>
        <strain evidence="3">ATCC BAA-488 / DSM 13995 / JCM 10881 / RKU-1</strain>
    </source>
</reference>
<dbReference type="eggNOG" id="COG4109">
    <property type="taxonomic scope" value="Bacteria"/>
</dbReference>
<organism evidence="2 3">
    <name type="scientific">Thermotoga petrophila (strain ATCC BAA-488 / DSM 13995 / JCM 10881 / RKU-1)</name>
    <dbReference type="NCBI Taxonomy" id="390874"/>
    <lineage>
        <taxon>Bacteria</taxon>
        <taxon>Thermotogati</taxon>
        <taxon>Thermotogota</taxon>
        <taxon>Thermotogae</taxon>
        <taxon>Thermotogales</taxon>
        <taxon>Thermotogaceae</taxon>
        <taxon>Thermotoga</taxon>
    </lineage>
</organism>
<dbReference type="HOGENOM" id="CLU_140224_0_0_0"/>
<proteinExistence type="predicted"/>
<dbReference type="EMBL" id="CP000702">
    <property type="protein sequence ID" value="ABQ47441.1"/>
    <property type="molecule type" value="Genomic_DNA"/>
</dbReference>
<name>A5IML8_THEP1</name>
<reference evidence="2 3" key="2">
    <citation type="journal article" date="2009" name="Proc. Natl. Acad. Sci. U.S.A.">
        <title>On the chimeric nature, thermophilic origin, and phylogenetic placement of the Thermotogales.</title>
        <authorList>
            <person name="Zhaxybayeva O."/>
            <person name="Swithers K.S."/>
            <person name="Lapierre P."/>
            <person name="Fournier G.P."/>
            <person name="Bickhart D.M."/>
            <person name="DeBoy R.T."/>
            <person name="Nelson K.E."/>
            <person name="Nesbo C.L."/>
            <person name="Doolittle W.F."/>
            <person name="Gogarten J.P."/>
            <person name="Noll K.M."/>
        </authorList>
    </citation>
    <scope>NUCLEOTIDE SEQUENCE [LARGE SCALE GENOMIC DNA]</scope>
    <source>
        <strain evidence="3">ATCC BAA-488 / DSM 13995 / JCM 10881 / RKU-1</strain>
    </source>
</reference>
<sequence>MTIEEIARIVEGEILCGNKDLNIERAVATDLMSDVLAFAEPNVLLITGLHSPQAVRTAMVVGIPAVLFVRKKDIPETIVNFAKECNITVLATNLSMFETCGRLYMKGLKPVRRAIE</sequence>
<dbReference type="Proteomes" id="UP000006558">
    <property type="component" value="Chromosome"/>
</dbReference>
<dbReference type="AlphaFoldDB" id="A5IML8"/>
<dbReference type="STRING" id="390874.Tpet_1428"/>
<accession>A5IML8</accession>
<protein>
    <submittedName>
        <fullName evidence="2">DRTGG domain protein</fullName>
    </submittedName>
</protein>
<feature type="domain" description="DRTGG" evidence="1">
    <location>
        <begin position="5"/>
        <end position="102"/>
    </location>
</feature>
<dbReference type="Gene3D" id="3.40.1390.20">
    <property type="entry name" value="HprK N-terminal domain-like"/>
    <property type="match status" value="1"/>
</dbReference>
<dbReference type="InterPro" id="IPR028979">
    <property type="entry name" value="Ser_kin/Pase_Hpr-like_N_sf"/>
</dbReference>
<dbReference type="SUPFAM" id="SSF75138">
    <property type="entry name" value="HprK N-terminal domain-like"/>
    <property type="match status" value="1"/>
</dbReference>
<dbReference type="RefSeq" id="WP_011943895.1">
    <property type="nucleotide sequence ID" value="NC_009486.1"/>
</dbReference>
<dbReference type="InterPro" id="IPR010766">
    <property type="entry name" value="DRTGG"/>
</dbReference>
<dbReference type="KEGG" id="tpt:Tpet_1428"/>